<feature type="transmembrane region" description="Helical" evidence="2">
    <location>
        <begin position="83"/>
        <end position="106"/>
    </location>
</feature>
<dbReference type="Proteomes" id="UP001243757">
    <property type="component" value="Unassembled WGS sequence"/>
</dbReference>
<evidence type="ECO:0000313" key="4">
    <source>
        <dbReference type="EMBL" id="MDK3017139.1"/>
    </source>
</evidence>
<feature type="region of interest" description="Disordered" evidence="1">
    <location>
        <begin position="177"/>
        <end position="199"/>
    </location>
</feature>
<dbReference type="InterPro" id="IPR007492">
    <property type="entry name" value="LytTR_DNA-bd_dom"/>
</dbReference>
<gene>
    <name evidence="4" type="ORF">QO033_05595</name>
</gene>
<protein>
    <submittedName>
        <fullName evidence="4">LytTR family DNA-binding domain-containing protein</fullName>
    </submittedName>
</protein>
<sequence>MGIFSKRSIDRGRILPTVSQGEIVVWTVFSFLAAYGAPFGTYGVSFGRRLIYWSLVVVISSLFASFFNRLARAWTRRAWVEDGIVVALMTVFFTPVLFGLSMGILSPSRSPVPFLLHLGQFVAVISLGVVLTRRVIPPLLLRGDAGPSRFGAPAPAEGPQVQPAAVDLAVPDPVEERLRDPVGPAEADPPEEMAPPPPRLMRRLPETFAGPILRLSSEDHFVDVVGAEGHHRLRMRLTDAIDEMDTVDGYCSHRSHWVARVAIEGVEREGGRIFLRLVNGDRVPVSRTYKPDLEAAGIL</sequence>
<keyword evidence="4" id="KW-0238">DNA-binding</keyword>
<proteinExistence type="predicted"/>
<feature type="domain" description="HTH LytTR-type" evidence="3">
    <location>
        <begin position="212"/>
        <end position="299"/>
    </location>
</feature>
<evidence type="ECO:0000259" key="3">
    <source>
        <dbReference type="PROSITE" id="PS50930"/>
    </source>
</evidence>
<comment type="caution">
    <text evidence="4">The sequence shown here is derived from an EMBL/GenBank/DDBJ whole genome shotgun (WGS) entry which is preliminary data.</text>
</comment>
<dbReference type="RefSeq" id="WP_284479958.1">
    <property type="nucleotide sequence ID" value="NZ_JASNJD010000003.1"/>
</dbReference>
<dbReference type="SMART" id="SM00850">
    <property type="entry name" value="LytTR"/>
    <property type="match status" value="1"/>
</dbReference>
<dbReference type="PROSITE" id="PS50930">
    <property type="entry name" value="HTH_LYTTR"/>
    <property type="match status" value="1"/>
</dbReference>
<evidence type="ECO:0000313" key="5">
    <source>
        <dbReference type="Proteomes" id="UP001243757"/>
    </source>
</evidence>
<feature type="transmembrane region" description="Helical" evidence="2">
    <location>
        <begin position="112"/>
        <end position="132"/>
    </location>
</feature>
<organism evidence="4 5">
    <name type="scientific">Pseudodonghicola flavimaris</name>
    <dbReference type="NCBI Taxonomy" id="3050036"/>
    <lineage>
        <taxon>Bacteria</taxon>
        <taxon>Pseudomonadati</taxon>
        <taxon>Pseudomonadota</taxon>
        <taxon>Alphaproteobacteria</taxon>
        <taxon>Rhodobacterales</taxon>
        <taxon>Paracoccaceae</taxon>
        <taxon>Pseudodonghicola</taxon>
    </lineage>
</organism>
<feature type="transmembrane region" description="Helical" evidence="2">
    <location>
        <begin position="21"/>
        <end position="44"/>
    </location>
</feature>
<accession>A0ABT7EXR8</accession>
<keyword evidence="5" id="KW-1185">Reference proteome</keyword>
<keyword evidence="2" id="KW-0472">Membrane</keyword>
<keyword evidence="2" id="KW-1133">Transmembrane helix</keyword>
<evidence type="ECO:0000256" key="1">
    <source>
        <dbReference type="SAM" id="MobiDB-lite"/>
    </source>
</evidence>
<dbReference type="EMBL" id="JASNJD010000003">
    <property type="protein sequence ID" value="MDK3017139.1"/>
    <property type="molecule type" value="Genomic_DNA"/>
</dbReference>
<evidence type="ECO:0000256" key="2">
    <source>
        <dbReference type="SAM" id="Phobius"/>
    </source>
</evidence>
<dbReference type="GO" id="GO:0003677">
    <property type="term" value="F:DNA binding"/>
    <property type="evidence" value="ECO:0007669"/>
    <property type="project" value="UniProtKB-KW"/>
</dbReference>
<name>A0ABT7EXR8_9RHOB</name>
<reference evidence="4 5" key="1">
    <citation type="submission" date="2023-05" db="EMBL/GenBank/DDBJ databases">
        <title>Pseudodonghicola sp. nov.</title>
        <authorList>
            <person name="Huang J."/>
        </authorList>
    </citation>
    <scope>NUCLEOTIDE SEQUENCE [LARGE SCALE GENOMIC DNA]</scope>
    <source>
        <strain evidence="4 5">IC7</strain>
    </source>
</reference>
<dbReference type="Pfam" id="PF04397">
    <property type="entry name" value="LytTR"/>
    <property type="match status" value="1"/>
</dbReference>
<feature type="transmembrane region" description="Helical" evidence="2">
    <location>
        <begin position="50"/>
        <end position="71"/>
    </location>
</feature>
<keyword evidence="2" id="KW-0812">Transmembrane</keyword>
<dbReference type="Gene3D" id="2.40.50.1020">
    <property type="entry name" value="LytTr DNA-binding domain"/>
    <property type="match status" value="1"/>
</dbReference>